<dbReference type="GO" id="GO:0022857">
    <property type="term" value="F:transmembrane transporter activity"/>
    <property type="evidence" value="ECO:0007669"/>
    <property type="project" value="InterPro"/>
</dbReference>
<dbReference type="OrthoDB" id="4455417at2"/>
<evidence type="ECO:0000313" key="10">
    <source>
        <dbReference type="Proteomes" id="UP000198825"/>
    </source>
</evidence>
<dbReference type="GO" id="GO:0005886">
    <property type="term" value="C:plasma membrane"/>
    <property type="evidence" value="ECO:0007669"/>
    <property type="project" value="UniProtKB-SubCell"/>
</dbReference>
<keyword evidence="10" id="KW-1185">Reference proteome</keyword>
<keyword evidence="7 8" id="KW-0472">Membrane</keyword>
<comment type="similarity">
    <text evidence="2">Belongs to the binding-protein-dependent transport system permease family. FecCD subfamily.</text>
</comment>
<evidence type="ECO:0000313" key="9">
    <source>
        <dbReference type="EMBL" id="SDV02180.1"/>
    </source>
</evidence>
<feature type="transmembrane region" description="Helical" evidence="8">
    <location>
        <begin position="332"/>
        <end position="353"/>
    </location>
</feature>
<gene>
    <name evidence="9" type="ORF">SAMN04488544_3596</name>
</gene>
<evidence type="ECO:0000256" key="3">
    <source>
        <dbReference type="ARBA" id="ARBA00022448"/>
    </source>
</evidence>
<feature type="transmembrane region" description="Helical" evidence="8">
    <location>
        <begin position="174"/>
        <end position="196"/>
    </location>
</feature>
<keyword evidence="6 8" id="KW-1133">Transmembrane helix</keyword>
<comment type="subcellular location">
    <subcellularLocation>
        <location evidence="1">Cell membrane</location>
        <topology evidence="1">Multi-pass membrane protein</topology>
    </subcellularLocation>
</comment>
<keyword evidence="3" id="KW-0813">Transport</keyword>
<dbReference type="EMBL" id="LT629799">
    <property type="protein sequence ID" value="SDV02180.1"/>
    <property type="molecule type" value="Genomic_DNA"/>
</dbReference>
<evidence type="ECO:0000256" key="2">
    <source>
        <dbReference type="ARBA" id="ARBA00007935"/>
    </source>
</evidence>
<keyword evidence="4" id="KW-1003">Cell membrane</keyword>
<dbReference type="STRING" id="546874.SAMN04488544_3596"/>
<dbReference type="Proteomes" id="UP000198825">
    <property type="component" value="Chromosome I"/>
</dbReference>
<evidence type="ECO:0000256" key="1">
    <source>
        <dbReference type="ARBA" id="ARBA00004651"/>
    </source>
</evidence>
<dbReference type="Gene3D" id="1.10.3470.10">
    <property type="entry name" value="ABC transporter involved in vitamin B12 uptake, BtuC"/>
    <property type="match status" value="1"/>
</dbReference>
<dbReference type="PANTHER" id="PTHR30472">
    <property type="entry name" value="FERRIC ENTEROBACTIN TRANSPORT SYSTEM PERMEASE PROTEIN"/>
    <property type="match status" value="1"/>
</dbReference>
<dbReference type="GO" id="GO:0033214">
    <property type="term" value="P:siderophore-iron import into cell"/>
    <property type="evidence" value="ECO:0007669"/>
    <property type="project" value="TreeGrafter"/>
</dbReference>
<feature type="transmembrane region" description="Helical" evidence="8">
    <location>
        <begin position="123"/>
        <end position="143"/>
    </location>
</feature>
<accession>A0A1H2N9L4</accession>
<organism evidence="9 10">
    <name type="scientific">Microlunatus sagamiharensis</name>
    <dbReference type="NCBI Taxonomy" id="546874"/>
    <lineage>
        <taxon>Bacteria</taxon>
        <taxon>Bacillati</taxon>
        <taxon>Actinomycetota</taxon>
        <taxon>Actinomycetes</taxon>
        <taxon>Propionibacteriales</taxon>
        <taxon>Propionibacteriaceae</taxon>
        <taxon>Microlunatus</taxon>
    </lineage>
</organism>
<dbReference type="PANTHER" id="PTHR30472:SF24">
    <property type="entry name" value="FERRIC ENTEROBACTIN TRANSPORT SYSTEM PERMEASE PROTEIN FEPG"/>
    <property type="match status" value="1"/>
</dbReference>
<dbReference type="Pfam" id="PF01032">
    <property type="entry name" value="FecCD"/>
    <property type="match status" value="1"/>
</dbReference>
<sequence length="362" mass="36164">MTALSSAVPTASAAAHGAAVRAGTGSVRRVRRHALTRTMAVCLGLVVALLVAVGTALSLGDYPLPLDQLVATLVGQGTTASNFIVLDLRLPRVLTGLLVGACFGLSGTTFQNLLRNPLASPDIIGISYGASAGGVLAILLLGWTGMLVSGAALTGALVSAAVIYAVAYRGGLSGYRFVLVGVGVSALMLAVVDFLMTRADVFEAQTALVWLTGSLNGASADQLRPLALACAVLVPLVLLTGRALLVLQLGDDVAASVGLRVEAARLVAIVLAVMLAAVATAAAGPVGFVAFVAGPIAKRLTQGSGPSLVPAALVGALVVVVSDVAGQHLLPFVLPVGVVTAAVGAPYLLYLLVRSNRAGVGG</sequence>
<dbReference type="InterPro" id="IPR000522">
    <property type="entry name" value="ABC_transptr_permease_BtuC"/>
</dbReference>
<dbReference type="RefSeq" id="WP_091077569.1">
    <property type="nucleotide sequence ID" value="NZ_LT629799.1"/>
</dbReference>
<protein>
    <submittedName>
        <fullName evidence="9">Iron complex transport system permease protein</fullName>
    </submittedName>
</protein>
<feature type="transmembrane region" description="Helical" evidence="8">
    <location>
        <begin position="267"/>
        <end position="296"/>
    </location>
</feature>
<dbReference type="InterPro" id="IPR037294">
    <property type="entry name" value="ABC_BtuC-like"/>
</dbReference>
<keyword evidence="5 8" id="KW-0812">Transmembrane</keyword>
<evidence type="ECO:0000256" key="4">
    <source>
        <dbReference type="ARBA" id="ARBA00022475"/>
    </source>
</evidence>
<dbReference type="SUPFAM" id="SSF81345">
    <property type="entry name" value="ABC transporter involved in vitamin B12 uptake, BtuC"/>
    <property type="match status" value="1"/>
</dbReference>
<feature type="transmembrane region" description="Helical" evidence="8">
    <location>
        <begin position="226"/>
        <end position="247"/>
    </location>
</feature>
<feature type="transmembrane region" description="Helical" evidence="8">
    <location>
        <begin position="93"/>
        <end position="111"/>
    </location>
</feature>
<feature type="transmembrane region" description="Helical" evidence="8">
    <location>
        <begin position="38"/>
        <end position="57"/>
    </location>
</feature>
<evidence type="ECO:0000256" key="7">
    <source>
        <dbReference type="ARBA" id="ARBA00023136"/>
    </source>
</evidence>
<feature type="transmembrane region" description="Helical" evidence="8">
    <location>
        <begin position="150"/>
        <end position="168"/>
    </location>
</feature>
<proteinExistence type="inferred from homology"/>
<feature type="transmembrane region" description="Helical" evidence="8">
    <location>
        <begin position="308"/>
        <end position="326"/>
    </location>
</feature>
<evidence type="ECO:0000256" key="6">
    <source>
        <dbReference type="ARBA" id="ARBA00022989"/>
    </source>
</evidence>
<evidence type="ECO:0000256" key="8">
    <source>
        <dbReference type="SAM" id="Phobius"/>
    </source>
</evidence>
<reference evidence="10" key="1">
    <citation type="submission" date="2016-10" db="EMBL/GenBank/DDBJ databases">
        <authorList>
            <person name="Varghese N."/>
            <person name="Submissions S."/>
        </authorList>
    </citation>
    <scope>NUCLEOTIDE SEQUENCE [LARGE SCALE GENOMIC DNA]</scope>
    <source>
        <strain evidence="10">DSM 21743</strain>
    </source>
</reference>
<name>A0A1H2N9L4_9ACTN</name>
<dbReference type="AlphaFoldDB" id="A0A1H2N9L4"/>
<dbReference type="CDD" id="cd06550">
    <property type="entry name" value="TM_ABC_iron-siderophores_like"/>
    <property type="match status" value="1"/>
</dbReference>
<evidence type="ECO:0000256" key="5">
    <source>
        <dbReference type="ARBA" id="ARBA00022692"/>
    </source>
</evidence>